<reference evidence="3" key="1">
    <citation type="submission" date="2017-09" db="EMBL/GenBank/DDBJ databases">
        <title>Depth-based differentiation of microbial function through sediment-hosted aquifers and enrichment of novel symbionts in the deep terrestrial subsurface.</title>
        <authorList>
            <person name="Probst A.J."/>
            <person name="Ladd B."/>
            <person name="Jarett J.K."/>
            <person name="Geller-Mcgrath D.E."/>
            <person name="Sieber C.M.K."/>
            <person name="Emerson J.B."/>
            <person name="Anantharaman K."/>
            <person name="Thomas B.C."/>
            <person name="Malmstrom R."/>
            <person name="Stieglmeier M."/>
            <person name="Klingl A."/>
            <person name="Woyke T."/>
            <person name="Ryan C.M."/>
            <person name="Banfield J.F."/>
        </authorList>
    </citation>
    <scope>NUCLEOTIDE SEQUENCE [LARGE SCALE GENOMIC DNA]</scope>
</reference>
<proteinExistence type="predicted"/>
<dbReference type="Pfam" id="PF12705">
    <property type="entry name" value="PDDEXK_1"/>
    <property type="match status" value="1"/>
</dbReference>
<evidence type="ECO:0000313" key="3">
    <source>
        <dbReference type="Proteomes" id="UP000229916"/>
    </source>
</evidence>
<dbReference type="Proteomes" id="UP000229916">
    <property type="component" value="Unassembled WGS sequence"/>
</dbReference>
<evidence type="ECO:0000313" key="2">
    <source>
        <dbReference type="EMBL" id="PIU68847.1"/>
    </source>
</evidence>
<dbReference type="AlphaFoldDB" id="A0A2M7AN87"/>
<dbReference type="Gene3D" id="3.90.320.10">
    <property type="match status" value="1"/>
</dbReference>
<gene>
    <name evidence="2" type="ORF">COS81_02405</name>
</gene>
<feature type="domain" description="PD-(D/E)XK endonuclease-like" evidence="1">
    <location>
        <begin position="7"/>
        <end position="250"/>
    </location>
</feature>
<organism evidence="2 3">
    <name type="scientific">candidate division WWE3 bacterium CG06_land_8_20_14_3_00_42_16</name>
    <dbReference type="NCBI Taxonomy" id="1975083"/>
    <lineage>
        <taxon>Bacteria</taxon>
        <taxon>Katanobacteria</taxon>
    </lineage>
</organism>
<sequence length="274" mass="32194">MSKDLYVSPYKLQGFAECPQWFYFEYLDEEIHPYRRELKKPRSFFTVGDCVHKTISAFFIRSAGQRNEQLLFDLLKQIWDQYSGARGGFENAEEEKNCFIEAKEMLKNFWKRQQKMGEPFYSPGIVPGKELKKSEIGPDLILMGKLDRIDPEGEDLHVIDYKTGKKEEGSSFQIMAYGVLAEAVFQKDVSKVSFWYLRSGRMQTFLYNLEERDKILEKINTIVSKIKAEKKFAPRVGSRCYICDYVQFCPKKEEVLKLLKKEMPSQREISKLPF</sequence>
<dbReference type="InterPro" id="IPR011604">
    <property type="entry name" value="PDDEXK-like_dom_sf"/>
</dbReference>
<dbReference type="InterPro" id="IPR038726">
    <property type="entry name" value="PDDEXK_AddAB-type"/>
</dbReference>
<dbReference type="EMBL" id="PEWD01000050">
    <property type="protein sequence ID" value="PIU68847.1"/>
    <property type="molecule type" value="Genomic_DNA"/>
</dbReference>
<protein>
    <recommendedName>
        <fullName evidence="1">PD-(D/E)XK endonuclease-like domain-containing protein</fullName>
    </recommendedName>
</protein>
<name>A0A2M7AN87_UNCKA</name>
<evidence type="ECO:0000259" key="1">
    <source>
        <dbReference type="Pfam" id="PF12705"/>
    </source>
</evidence>
<comment type="caution">
    <text evidence="2">The sequence shown here is derived from an EMBL/GenBank/DDBJ whole genome shotgun (WGS) entry which is preliminary data.</text>
</comment>
<accession>A0A2M7AN87</accession>